<evidence type="ECO:0000313" key="1">
    <source>
        <dbReference type="EMBL" id="TLS35638.1"/>
    </source>
</evidence>
<accession>A0A5R9F2B9</accession>
<protein>
    <submittedName>
        <fullName evidence="1">DUF3907 family protein</fullName>
    </submittedName>
</protein>
<sequence>MNRVTSHTIARLEQTRILLTDIHGTMENFLNETTVTGLVESLPDADRNYYAGILSSLRRLAVFSEEGIEICNRIKKQNDFEVKAEKALQWVFLRCVEEFFSPKGDFWYENSRAAYTGNLSIRFHFFVPDKIKDLFSTLEKPFGELREELELYQAS</sequence>
<dbReference type="EMBL" id="SWLG01000018">
    <property type="protein sequence ID" value="TLS35638.1"/>
    <property type="molecule type" value="Genomic_DNA"/>
</dbReference>
<keyword evidence="2" id="KW-1185">Reference proteome</keyword>
<proteinExistence type="predicted"/>
<reference evidence="1 2" key="1">
    <citation type="submission" date="2019-04" db="EMBL/GenBank/DDBJ databases">
        <title>Bacillus caeni sp. nov., a bacterium isolated from mangrove sediment.</title>
        <authorList>
            <person name="Huang H."/>
            <person name="Mo K."/>
            <person name="Hu Y."/>
        </authorList>
    </citation>
    <scope>NUCLEOTIDE SEQUENCE [LARGE SCALE GENOMIC DNA]</scope>
    <source>
        <strain evidence="1 2">HB172195</strain>
    </source>
</reference>
<name>A0A5R9F2B9_9BACL</name>
<organism evidence="1 2">
    <name type="scientific">Exobacillus caeni</name>
    <dbReference type="NCBI Taxonomy" id="2574798"/>
    <lineage>
        <taxon>Bacteria</taxon>
        <taxon>Bacillati</taxon>
        <taxon>Bacillota</taxon>
        <taxon>Bacilli</taxon>
        <taxon>Bacillales</taxon>
        <taxon>Guptibacillaceae</taxon>
        <taxon>Exobacillus</taxon>
    </lineage>
</organism>
<comment type="caution">
    <text evidence="1">The sequence shown here is derived from an EMBL/GenBank/DDBJ whole genome shotgun (WGS) entry which is preliminary data.</text>
</comment>
<dbReference type="OrthoDB" id="2691359at2"/>
<evidence type="ECO:0000313" key="2">
    <source>
        <dbReference type="Proteomes" id="UP000308230"/>
    </source>
</evidence>
<gene>
    <name evidence="1" type="ORF">FCL54_19245</name>
</gene>
<dbReference type="Proteomes" id="UP000308230">
    <property type="component" value="Unassembled WGS sequence"/>
</dbReference>
<dbReference type="Pfam" id="PF13047">
    <property type="entry name" value="DUF3907"/>
    <property type="match status" value="1"/>
</dbReference>
<dbReference type="InterPro" id="IPR025013">
    <property type="entry name" value="DUF3907"/>
</dbReference>
<dbReference type="AlphaFoldDB" id="A0A5R9F2B9"/>